<dbReference type="Proteomes" id="UP001521184">
    <property type="component" value="Unassembled WGS sequence"/>
</dbReference>
<feature type="region of interest" description="Disordered" evidence="1">
    <location>
        <begin position="69"/>
        <end position="93"/>
    </location>
</feature>
<reference evidence="3 4" key="1">
    <citation type="journal article" date="2023" name="Plant Dis.">
        <title>First Report of Diplodia intermedia Causing Canker and Dieback Diseases on Apple Trees in Canada.</title>
        <authorList>
            <person name="Ellouze W."/>
            <person name="Ilyukhin E."/>
            <person name="Sulman M."/>
            <person name="Ali S."/>
        </authorList>
    </citation>
    <scope>NUCLEOTIDE SEQUENCE [LARGE SCALE GENOMIC DNA]</scope>
    <source>
        <strain evidence="3 4">M45-28</strain>
    </source>
</reference>
<comment type="caution">
    <text evidence="3">The sequence shown here is derived from an EMBL/GenBank/DDBJ whole genome shotgun (WGS) entry which is preliminary data.</text>
</comment>
<keyword evidence="2" id="KW-0472">Membrane</keyword>
<evidence type="ECO:0000313" key="3">
    <source>
        <dbReference type="EMBL" id="KAL1640075.1"/>
    </source>
</evidence>
<keyword evidence="4" id="KW-1185">Reference proteome</keyword>
<evidence type="ECO:0000256" key="1">
    <source>
        <dbReference type="SAM" id="MobiDB-lite"/>
    </source>
</evidence>
<evidence type="ECO:0000256" key="2">
    <source>
        <dbReference type="SAM" id="Phobius"/>
    </source>
</evidence>
<protein>
    <recommendedName>
        <fullName evidence="5">Transmembrane protein</fullName>
    </recommendedName>
</protein>
<evidence type="ECO:0008006" key="5">
    <source>
        <dbReference type="Google" id="ProtNLM"/>
    </source>
</evidence>
<keyword evidence="2" id="KW-1133">Transmembrane helix</keyword>
<gene>
    <name evidence="3" type="ORF">SLS58_007342</name>
</gene>
<dbReference type="EMBL" id="JAKEKT020000055">
    <property type="protein sequence ID" value="KAL1640075.1"/>
    <property type="molecule type" value="Genomic_DNA"/>
</dbReference>
<name>A0ABR3TKP8_9PEZI</name>
<accession>A0ABR3TKP8</accession>
<organism evidence="3 4">
    <name type="scientific">Diplodia intermedia</name>
    <dbReference type="NCBI Taxonomy" id="856260"/>
    <lineage>
        <taxon>Eukaryota</taxon>
        <taxon>Fungi</taxon>
        <taxon>Dikarya</taxon>
        <taxon>Ascomycota</taxon>
        <taxon>Pezizomycotina</taxon>
        <taxon>Dothideomycetes</taxon>
        <taxon>Dothideomycetes incertae sedis</taxon>
        <taxon>Botryosphaeriales</taxon>
        <taxon>Botryosphaeriaceae</taxon>
        <taxon>Diplodia</taxon>
    </lineage>
</organism>
<sequence length="110" mass="12620">MTTILTIAGGVPLSVGLLCSIAIWGYIMGRRHESTEREGEEEREAYARRRKRGRKAYELEGEEVLEMETRANCAEMDDEQRPRPPVEMEGRREPVELSAESWVKLLGTLR</sequence>
<keyword evidence="2" id="KW-0812">Transmembrane</keyword>
<feature type="transmembrane region" description="Helical" evidence="2">
    <location>
        <begin position="6"/>
        <end position="27"/>
    </location>
</feature>
<feature type="compositionally biased region" description="Basic and acidic residues" evidence="1">
    <location>
        <begin position="79"/>
        <end position="93"/>
    </location>
</feature>
<evidence type="ECO:0000313" key="4">
    <source>
        <dbReference type="Proteomes" id="UP001521184"/>
    </source>
</evidence>
<proteinExistence type="predicted"/>